<evidence type="ECO:0000313" key="2">
    <source>
        <dbReference type="Proteomes" id="UP000270343"/>
    </source>
</evidence>
<dbReference type="AlphaFoldDB" id="A0A3B0BGJ4"/>
<keyword evidence="2" id="KW-1185">Reference proteome</keyword>
<reference evidence="1 2" key="1">
    <citation type="journal article" date="2015" name="Antonie Van Leeuwenhoek">
        <title>Streptomyces klenkii sp. nov., isolated from deep marine sediment.</title>
        <authorList>
            <person name="Veyisoglu A."/>
            <person name="Sahin N."/>
        </authorList>
    </citation>
    <scope>NUCLEOTIDE SEQUENCE [LARGE SCALE GENOMIC DNA]</scope>
    <source>
        <strain evidence="1 2">KCTC 29202</strain>
    </source>
</reference>
<gene>
    <name evidence="1" type="ORF">D7231_16250</name>
</gene>
<dbReference type="EMBL" id="RBAM01000006">
    <property type="protein sequence ID" value="RKN71561.1"/>
    <property type="molecule type" value="Genomic_DNA"/>
</dbReference>
<keyword evidence="1" id="KW-0223">Dioxygenase</keyword>
<name>A0A3B0BGJ4_9ACTN</name>
<proteinExistence type="predicted"/>
<dbReference type="InterPro" id="IPR008775">
    <property type="entry name" value="Phytyl_CoA_dOase-like"/>
</dbReference>
<keyword evidence="1" id="KW-0560">Oxidoreductase</keyword>
<dbReference type="Pfam" id="PF05721">
    <property type="entry name" value="PhyH"/>
    <property type="match status" value="1"/>
</dbReference>
<protein>
    <submittedName>
        <fullName evidence="1">Phytanoyl-CoA dioxygenase</fullName>
    </submittedName>
</protein>
<evidence type="ECO:0000313" key="1">
    <source>
        <dbReference type="EMBL" id="RKN71561.1"/>
    </source>
</evidence>
<dbReference type="PANTHER" id="PTHR31630">
    <property type="entry name" value="PHYTANOYL-COA DIOXYGENASE-RELATED-RELATED"/>
    <property type="match status" value="1"/>
</dbReference>
<sequence length="296" mass="34013">MARTQLRDVRKKLPLRVLSPEDWEHWTTRGHVVVRQAVPADNVERLTRALWEFEDMAPGDPATWYADRTDNQRLPGHSGLVEIYNHQAMWDNRQTQRVYDAFVDIWDTTGLWVVIDFANVNPPNRGTRAFEGFVHWDVDTSRRPLPISCQGVLSLSEGNEEIGGFQCVPGIFEKLDAWLEEQPPDRDPMTPDITGYAVETLRVDPGDLIIFNSLLPHGVRPNRSADRVRMAQYISMAPALEDDAALRDSRVRFWRDRIPPHEHEHHGSPRKKERELYGRAGLTPLGERLLGLTSWS</sequence>
<organism evidence="1 2">
    <name type="scientific">Streptomyces klenkii</name>
    <dbReference type="NCBI Taxonomy" id="1420899"/>
    <lineage>
        <taxon>Bacteria</taxon>
        <taxon>Bacillati</taxon>
        <taxon>Actinomycetota</taxon>
        <taxon>Actinomycetes</taxon>
        <taxon>Kitasatosporales</taxon>
        <taxon>Streptomycetaceae</taxon>
        <taxon>Streptomyces</taxon>
    </lineage>
</organism>
<dbReference type="RefSeq" id="WP_120756173.1">
    <property type="nucleotide sequence ID" value="NZ_JBFADQ010000035.1"/>
</dbReference>
<dbReference type="SUPFAM" id="SSF51197">
    <property type="entry name" value="Clavaminate synthase-like"/>
    <property type="match status" value="1"/>
</dbReference>
<dbReference type="Proteomes" id="UP000270343">
    <property type="component" value="Unassembled WGS sequence"/>
</dbReference>
<accession>A0A3B0BGJ4</accession>
<dbReference type="GO" id="GO:0016706">
    <property type="term" value="F:2-oxoglutarate-dependent dioxygenase activity"/>
    <property type="evidence" value="ECO:0007669"/>
    <property type="project" value="UniProtKB-ARBA"/>
</dbReference>
<comment type="caution">
    <text evidence="1">The sequence shown here is derived from an EMBL/GenBank/DDBJ whole genome shotgun (WGS) entry which is preliminary data.</text>
</comment>
<dbReference type="PANTHER" id="PTHR31630:SF6">
    <property type="entry name" value="PHYTANOYL-COA DIOXYGENASE-RELATED"/>
    <property type="match status" value="1"/>
</dbReference>
<dbReference type="Gene3D" id="2.60.120.620">
    <property type="entry name" value="q2cbj1_9rhob like domain"/>
    <property type="match status" value="1"/>
</dbReference>
<dbReference type="OrthoDB" id="1157001at2"/>